<organism evidence="5 6">
    <name type="scientific">Coemansia biformis</name>
    <dbReference type="NCBI Taxonomy" id="1286918"/>
    <lineage>
        <taxon>Eukaryota</taxon>
        <taxon>Fungi</taxon>
        <taxon>Fungi incertae sedis</taxon>
        <taxon>Zoopagomycota</taxon>
        <taxon>Kickxellomycotina</taxon>
        <taxon>Kickxellomycetes</taxon>
        <taxon>Kickxellales</taxon>
        <taxon>Kickxellaceae</taxon>
        <taxon>Coemansia</taxon>
    </lineage>
</organism>
<dbReference type="InterPro" id="IPR045851">
    <property type="entry name" value="AMP-bd_C_sf"/>
</dbReference>
<feature type="region of interest" description="Disordered" evidence="1">
    <location>
        <begin position="1313"/>
        <end position="1355"/>
    </location>
</feature>
<comment type="caution">
    <text evidence="5">The sequence shown here is derived from an EMBL/GenBank/DDBJ whole genome shotgun (WGS) entry which is preliminary data.</text>
</comment>
<feature type="domain" description="AMP-binding enzyme C-terminal" evidence="3">
    <location>
        <begin position="2448"/>
        <end position="2516"/>
    </location>
</feature>
<dbReference type="Gene3D" id="3.40.50.12780">
    <property type="entry name" value="N-terminal domain of ligase-like"/>
    <property type="match status" value="3"/>
</dbReference>
<feature type="region of interest" description="Disordered" evidence="1">
    <location>
        <begin position="1227"/>
        <end position="1299"/>
    </location>
</feature>
<feature type="domain" description="AMP-dependent synthetase/ligase" evidence="2">
    <location>
        <begin position="948"/>
        <end position="1160"/>
    </location>
</feature>
<feature type="region of interest" description="Disordered" evidence="1">
    <location>
        <begin position="672"/>
        <end position="738"/>
    </location>
</feature>
<dbReference type="InterPro" id="IPR056881">
    <property type="entry name" value="Mug62_dom"/>
</dbReference>
<dbReference type="PANTHER" id="PTHR22754:SF32">
    <property type="entry name" value="DISCO-INTERACTING PROTEIN 2"/>
    <property type="match status" value="1"/>
</dbReference>
<feature type="region of interest" description="Disordered" evidence="1">
    <location>
        <begin position="589"/>
        <end position="610"/>
    </location>
</feature>
<evidence type="ECO:0000259" key="4">
    <source>
        <dbReference type="Pfam" id="PF24919"/>
    </source>
</evidence>
<dbReference type="Proteomes" id="UP001143981">
    <property type="component" value="Unassembled WGS sequence"/>
</dbReference>
<feature type="compositionally biased region" description="Low complexity" evidence="1">
    <location>
        <begin position="264"/>
        <end position="273"/>
    </location>
</feature>
<dbReference type="OrthoDB" id="69964at2759"/>
<feature type="region of interest" description="Disordered" evidence="1">
    <location>
        <begin position="1192"/>
        <end position="1213"/>
    </location>
</feature>
<dbReference type="InterPro" id="IPR025110">
    <property type="entry name" value="AMP-bd_C"/>
</dbReference>
<feature type="region of interest" description="Disordered" evidence="1">
    <location>
        <begin position="460"/>
        <end position="525"/>
    </location>
</feature>
<evidence type="ECO:0000313" key="6">
    <source>
        <dbReference type="Proteomes" id="UP001143981"/>
    </source>
</evidence>
<sequence>MTSRVEQSAFDELPIVYQARVRDIQQELEDGEITQKGFDKRLATIMQEYHATLAAARGPEPTAGPLAPAPPVRARDGSKRAFYDARKSTVLGFKKPGINFEALLDEMEEDDNDAGPGVDLAAATGAAALASANGSSANSRASSRLSSHFSFNFGSPQPQPPPVPELPLSARPAYRDDDNVSRFDVDLSTGRAYNVLNDIMDPYCAPSSGGDRHLYLDAGSTSSRSSSILDELGSLGPSEFNPDVITQGAMPRPPDALCDRGAHSAAASGAPDLGDGGGSGGGGGDDDEVAFVASSVEIKRMNSLMYPHHGQGPTLPSAPRPIDIYQQAPDQSGSRAFPRLPSTESRLQRGPGPARAAEHTAPVVESPPGDGFTNGDARFRLQSGTSGVTQGRPAPLEDLRPEAVLVPTALAAGAPSMSTEACTTRMAASDISLLTPDTPNTHLFAPEAFTIDSVVQAQVKPGSASSPAELPGLTPMPSGVFGASSHERGFQPQSQPRPNAGDTQPRHSSLGAAAGSRAARQSHSDAATLEDIAAAAESSAVVLEHLSQEHQLYEGTLGFEAPTSDSRASRAESSTRDSYSHWVDYVAAADPSANGDGDEAEHEPGHNVAEQPPVAGVPLYDDDCLAADLEQSLGFSESLAAYTHGGSATHYAAVPDGPTTNGTRWAGQFGSQVTADHHDGGPVLSSRAIDDSDTDDGQVSEHDSFGNPQHDRQQQQQQRTVVDNRTRRRPTYGARLDRRPTNSFAVAGAGRVSYYAADAELEIPASFDMQMLALGSPGTPSAALSGTGGGRGSDAHDAHNGLLHADGSDFAFGGRDAFALQVEHAGTLASTEDSGGTHMAAAVPAMGPMAVDTGSAPILDLGKDPTAVSGYSYDQYDQQVPNDWEAGVQHSMVDGSHQQQQHQQQQQQEESGGIGAIIYPREIPSAMYSGKLKHLMAAHANLPSVLRYRASATPSAIAYTCIDAKGREVGSWTWAGLHARAVQVAQLLRQRGVSAWGERIALVYRKYEVLDFVGSIFGCFYAGMCAVPVVAGDSYAELVHVLSSTSAALVLTTELNIKALNKDLAQTTGGMGWPTNVPWVRTDNLGGCVLSPIGAQNPSNQFYARPAADAVHSSQLDAVVDAIKPEDLAYVEFSKSPNGELKGVQITHGAIMRQCATWIVSTGMLDIGRKYKHRVELEEGETAAGQDYALGLADPDNELDADSSPSAPQSVLDAPGALPLLADSISAASAPASEPDAQPGRSSLGKKWGGSSGFLGRLRNVGSLPKLRRGSRGRESAALSSRDGTQASRTSVRSSLIGTPFGSGRIRAASNLSTVSHPQEELAGAAQRSPALATYSPATSPRLGQREHRRASLASKATASADAQAPFGAGAGAGAGVGAGIGTPSANVAVFNDVVASYIEPRQHFGLVYGIFGGCYGGHQSIYASSVLCDIAGAYISLLTRYRVTVAVGDYAGLQSVLSAAIDEPDQIFGYNRKIGPNLARLRLCLIDTLFIDPVFHAAFDKNVLHPFGCPYQGIASTEGHPVVTPVCTLAEHGSALMAMRDCLASASPFSMDVGSAAQRYEFVLDRQAFKENRIVVLPDERTEAEVDRIGTTRYQSFGFPALSATVAVVDPETRELCAPDAIGELWIDSPALGSGFWGLPKLSSSIFSARFTYNGADGTALVTSGVFLRTGLMGAVVQDQVLVFGFYEDRIRTLTVEPAAGAAVEPAAWLPEPTLGFHYAGDINSTIRRYLPQVTECAAFEMYSNDTHFPVIAAEIRHNSGKYATVAEEIYSVLRTRHGLYAYAVALCPPDTLPRAFQYGKRTVNAQLCRHQFESGKVNCLYVKITTDHLFLNLPPPAFTLADGARGAAAAADPSVAIYGPWLQQTSLEAGMPSVDEASGMDLTQFRSITELLAWRVATTPEQVAYAPFDERGRPLKPMTFRKLMVKVSAAALLLLEKKFAAAGKYVIVAMAPSPSFVVAVHACLAIGAVPIAIAPPDIDRLAEDMPPLLATAREYGATCILADAQSEEVFRSKLMEAAMRVRALRALLAGRGMPPVVSLARAPKSPKHTLGRGWLQFDPQWADPARTALVMQFTGAQASTPQYVGYSHRALLGHCAQQKGDFQMLAAQPVISSVRAYNGYGLLHCCVIGVYMGCMTLLLTPAHFFAAPNVWFELVHRYKVKDAFATLPMLNHAMSLLAARGGQHSFSLGAVRNLIVAAEERVDPQAFAEIGAFFARYGLGAAAVNPLYGTLMNPCISTRAYLGVSPLTLHLDIHALRRGAVVAVPPPGDATEDPHHRSLTLQDSGKVSGSTMVAIVDPATRRVLPAGSIGEVWVCSASNALHRRTLPPAGAAPVADDATGLLDGNGTDVFVRTGDLGFLYLQVALDAPGGAPAEPYLFVAGKVSETFTVDGYMYFYSDIERAAAELSEDVSVAGCVVVQTTLPASPVSGDGAPGTTDPAGPRLRLVAVLSLRRAPSDSFLPNAACLIFNNVLDRHQVLLDEIVFVPRDALPRSRIPERRRRTVRGLYESGKLKTFVSIPISSSPTLPSGLANPNNRHSFLGMSGLLQ</sequence>
<gene>
    <name evidence="5" type="ORF">LPJ61_000235</name>
</gene>
<evidence type="ECO:0008006" key="7">
    <source>
        <dbReference type="Google" id="ProtNLM"/>
    </source>
</evidence>
<accession>A0A9W7YIS2</accession>
<feature type="region of interest" description="Disordered" evidence="1">
    <location>
        <begin position="246"/>
        <end position="288"/>
    </location>
</feature>
<feature type="domain" description="AMP-dependent synthetase/ligase" evidence="2">
    <location>
        <begin position="1895"/>
        <end position="2320"/>
    </location>
</feature>
<name>A0A9W7YIS2_9FUNG</name>
<feature type="compositionally biased region" description="Basic and acidic residues" evidence="1">
    <location>
        <begin position="699"/>
        <end position="713"/>
    </location>
</feature>
<feature type="compositionally biased region" description="Low complexity" evidence="1">
    <location>
        <begin position="506"/>
        <end position="525"/>
    </location>
</feature>
<proteinExistence type="predicted"/>
<protein>
    <recommendedName>
        <fullName evidence="7">Acetyl-CoA synthetase-like protein</fullName>
    </recommendedName>
</protein>
<feature type="region of interest" description="Disordered" evidence="1">
    <location>
        <begin position="148"/>
        <end position="175"/>
    </location>
</feature>
<feature type="region of interest" description="Disordered" evidence="1">
    <location>
        <begin position="326"/>
        <end position="370"/>
    </location>
</feature>
<feature type="domain" description="Meiotically up-regulated gene 62 protein-like alpha-beta" evidence="4">
    <location>
        <begin position="1688"/>
        <end position="1836"/>
    </location>
</feature>
<feature type="compositionally biased region" description="Low complexity" evidence="1">
    <location>
        <begin position="714"/>
        <end position="723"/>
    </location>
</feature>
<feature type="compositionally biased region" description="Polar residues" evidence="1">
    <location>
        <begin position="1278"/>
        <end position="1297"/>
    </location>
</feature>
<dbReference type="GO" id="GO:0005829">
    <property type="term" value="C:cytosol"/>
    <property type="evidence" value="ECO:0007669"/>
    <property type="project" value="TreeGrafter"/>
</dbReference>
<dbReference type="PANTHER" id="PTHR22754">
    <property type="entry name" value="DISCO-INTERACTING PROTEIN 2 DIP2 -RELATED"/>
    <property type="match status" value="1"/>
</dbReference>
<feature type="compositionally biased region" description="Low complexity" evidence="1">
    <location>
        <begin position="1227"/>
        <end position="1246"/>
    </location>
</feature>
<feature type="region of interest" description="Disordered" evidence="1">
    <location>
        <begin position="57"/>
        <end position="77"/>
    </location>
</feature>
<reference evidence="5" key="1">
    <citation type="submission" date="2022-07" db="EMBL/GenBank/DDBJ databases">
        <title>Phylogenomic reconstructions and comparative analyses of Kickxellomycotina fungi.</title>
        <authorList>
            <person name="Reynolds N.K."/>
            <person name="Stajich J.E."/>
            <person name="Barry K."/>
            <person name="Grigoriev I.V."/>
            <person name="Crous P."/>
            <person name="Smith M.E."/>
        </authorList>
    </citation>
    <scope>NUCLEOTIDE SEQUENCE</scope>
    <source>
        <strain evidence="5">BCRC 34381</strain>
    </source>
</reference>
<dbReference type="Pfam" id="PF23024">
    <property type="entry name" value="AMP-dom_DIP2-like"/>
    <property type="match status" value="1"/>
</dbReference>
<evidence type="ECO:0000259" key="2">
    <source>
        <dbReference type="Pfam" id="PF00501"/>
    </source>
</evidence>
<feature type="compositionally biased region" description="Gly residues" evidence="1">
    <location>
        <begin position="274"/>
        <end position="283"/>
    </location>
</feature>
<dbReference type="Pfam" id="PF24919">
    <property type="entry name" value="Mug62"/>
    <property type="match status" value="1"/>
</dbReference>
<evidence type="ECO:0000313" key="5">
    <source>
        <dbReference type="EMBL" id="KAJ1736018.1"/>
    </source>
</evidence>
<evidence type="ECO:0000256" key="1">
    <source>
        <dbReference type="SAM" id="MobiDB-lite"/>
    </source>
</evidence>
<keyword evidence="6" id="KW-1185">Reference proteome</keyword>
<dbReference type="InterPro" id="IPR042099">
    <property type="entry name" value="ANL_N_sf"/>
</dbReference>
<dbReference type="InterPro" id="IPR000873">
    <property type="entry name" value="AMP-dep_synth/lig_dom"/>
</dbReference>
<evidence type="ECO:0000259" key="3">
    <source>
        <dbReference type="Pfam" id="PF23024"/>
    </source>
</evidence>
<dbReference type="EMBL" id="JANBOI010000005">
    <property type="protein sequence ID" value="KAJ1736018.1"/>
    <property type="molecule type" value="Genomic_DNA"/>
</dbReference>
<dbReference type="Pfam" id="PF00501">
    <property type="entry name" value="AMP-binding"/>
    <property type="match status" value="2"/>
</dbReference>
<dbReference type="Gene3D" id="3.30.300.30">
    <property type="match status" value="2"/>
</dbReference>
<dbReference type="SUPFAM" id="SSF56801">
    <property type="entry name" value="Acetyl-CoA synthetase-like"/>
    <property type="match status" value="3"/>
</dbReference>